<dbReference type="GO" id="GO:0016757">
    <property type="term" value="F:glycosyltransferase activity"/>
    <property type="evidence" value="ECO:0007669"/>
    <property type="project" value="UniProtKB-KW"/>
</dbReference>
<keyword evidence="3" id="KW-1185">Reference proteome</keyword>
<evidence type="ECO:0000256" key="1">
    <source>
        <dbReference type="SAM" id="MobiDB-lite"/>
    </source>
</evidence>
<name>A0ABY5WQM6_9RHOB</name>
<keyword evidence="2" id="KW-0614">Plasmid</keyword>
<keyword evidence="2" id="KW-0808">Transferase</keyword>
<dbReference type="Pfam" id="PF13692">
    <property type="entry name" value="Glyco_trans_1_4"/>
    <property type="match status" value="1"/>
</dbReference>
<dbReference type="PANTHER" id="PTHR12526">
    <property type="entry name" value="GLYCOSYLTRANSFERASE"/>
    <property type="match status" value="1"/>
</dbReference>
<accession>A0ABY5WQM6</accession>
<reference evidence="2" key="1">
    <citation type="submission" date="2021-08" db="EMBL/GenBank/DDBJ databases">
        <authorList>
            <person name="Nwanade C."/>
            <person name="Wang M."/>
            <person name="Masoudi A."/>
            <person name="Yu Z."/>
            <person name="Liu J."/>
        </authorList>
    </citation>
    <scope>NUCLEOTIDE SEQUENCE</scope>
    <source>
        <strain evidence="2">S166</strain>
        <plasmid evidence="2">unnamed3</plasmid>
    </source>
</reference>
<geneLocation type="plasmid" evidence="2 3">
    <name>unnamed3</name>
</geneLocation>
<dbReference type="EMBL" id="CP081054">
    <property type="protein sequence ID" value="UWQ43763.1"/>
    <property type="molecule type" value="Genomic_DNA"/>
</dbReference>
<organism evidence="2 3">
    <name type="scientific">Leisingera aquaemixtae</name>
    <dbReference type="NCBI Taxonomy" id="1396826"/>
    <lineage>
        <taxon>Bacteria</taxon>
        <taxon>Pseudomonadati</taxon>
        <taxon>Pseudomonadota</taxon>
        <taxon>Alphaproteobacteria</taxon>
        <taxon>Rhodobacterales</taxon>
        <taxon>Roseobacteraceae</taxon>
        <taxon>Leisingera</taxon>
    </lineage>
</organism>
<dbReference type="EC" id="2.4.-.-" evidence="2"/>
<keyword evidence="2" id="KW-0328">Glycosyltransferase</keyword>
<protein>
    <submittedName>
        <fullName evidence="2">Glycosyltransferase</fullName>
        <ecNumber evidence="2">2.4.-.-</ecNumber>
    </submittedName>
</protein>
<gene>
    <name evidence="2" type="ORF">K3718_20010</name>
</gene>
<dbReference type="Gene3D" id="3.40.50.2000">
    <property type="entry name" value="Glycogen Phosphorylase B"/>
    <property type="match status" value="1"/>
</dbReference>
<dbReference type="RefSeq" id="WP_259966113.1">
    <property type="nucleotide sequence ID" value="NZ_CP081054.1"/>
</dbReference>
<sequence length="367" mass="39713">MADRLRDTEAPQGAGVPQGAGAAGADLRPRPGAALNILWVLLGRQDKASSRVRGYWVAEALKARGHAVRIRHTEHRLQYLSLLAAARTADAVIFQKKYGRYDLLAARVLRRLGKQVFFDIDDAPSRTRASATMQRAGRMMALSSGVLAGSEALARLARPHQSAVHLLPSGVLLENYRVKTHTPADRICLGWIGNGAHYAGDLIRILRNPLQRIGARRPVTFRIVGACGVQELYQAFAGIEGVALDFIDQIPWSDPGAVADAIAPFDIGLYPLSQDPFNAYKCAFKALEYMASGLPVVASGVGANAETVLDAETGFLCQSEEDWVRAIETLAGDADLRARFGQAGRARAEQHYDVARLAARLEGILQA</sequence>
<dbReference type="SUPFAM" id="SSF53756">
    <property type="entry name" value="UDP-Glycosyltransferase/glycogen phosphorylase"/>
    <property type="match status" value="1"/>
</dbReference>
<feature type="region of interest" description="Disordered" evidence="1">
    <location>
        <begin position="1"/>
        <end position="27"/>
    </location>
</feature>
<proteinExistence type="predicted"/>
<dbReference type="Proteomes" id="UP001058514">
    <property type="component" value="Plasmid unnamed3"/>
</dbReference>
<evidence type="ECO:0000313" key="2">
    <source>
        <dbReference type="EMBL" id="UWQ43763.1"/>
    </source>
</evidence>
<evidence type="ECO:0000313" key="3">
    <source>
        <dbReference type="Proteomes" id="UP001058514"/>
    </source>
</evidence>